<evidence type="ECO:0000259" key="7">
    <source>
        <dbReference type="Pfam" id="PF10150"/>
    </source>
</evidence>
<keyword evidence="4" id="KW-0460">Magnesium</keyword>
<feature type="region of interest" description="Disordered" evidence="6">
    <location>
        <begin position="772"/>
        <end position="894"/>
    </location>
</feature>
<feature type="compositionally biased region" description="Basic and acidic residues" evidence="6">
    <location>
        <begin position="185"/>
        <end position="196"/>
    </location>
</feature>
<feature type="compositionally biased region" description="Basic and acidic residues" evidence="6">
    <location>
        <begin position="840"/>
        <end position="870"/>
    </location>
</feature>
<comment type="caution">
    <text evidence="8">The sequence shown here is derived from an EMBL/GenBank/DDBJ whole genome shotgun (WGS) entry which is preliminary data.</text>
</comment>
<dbReference type="GO" id="GO:0005737">
    <property type="term" value="C:cytoplasm"/>
    <property type="evidence" value="ECO:0007669"/>
    <property type="project" value="TreeGrafter"/>
</dbReference>
<evidence type="ECO:0000256" key="5">
    <source>
        <dbReference type="ARBA" id="ARBA00022884"/>
    </source>
</evidence>
<feature type="compositionally biased region" description="Acidic residues" evidence="6">
    <location>
        <begin position="779"/>
        <end position="806"/>
    </location>
</feature>
<dbReference type="SUPFAM" id="SSF50249">
    <property type="entry name" value="Nucleic acid-binding proteins"/>
    <property type="match status" value="1"/>
</dbReference>
<dbReference type="PANTHER" id="PTHR30001:SF0">
    <property type="entry name" value="RIBONUCLEASE G"/>
    <property type="match status" value="1"/>
</dbReference>
<dbReference type="GO" id="GO:0046872">
    <property type="term" value="F:metal ion binding"/>
    <property type="evidence" value="ECO:0007669"/>
    <property type="project" value="UniProtKB-KW"/>
</dbReference>
<dbReference type="GO" id="GO:0004540">
    <property type="term" value="F:RNA nuclease activity"/>
    <property type="evidence" value="ECO:0007669"/>
    <property type="project" value="InterPro"/>
</dbReference>
<dbReference type="RefSeq" id="WP_184213849.1">
    <property type="nucleotide sequence ID" value="NZ_JACHIP010000001.1"/>
</dbReference>
<dbReference type="GO" id="GO:0016787">
    <property type="term" value="F:hydrolase activity"/>
    <property type="evidence" value="ECO:0007669"/>
    <property type="project" value="UniProtKB-KW"/>
</dbReference>
<keyword evidence="5" id="KW-0694">RNA-binding</keyword>
<dbReference type="Gene3D" id="2.40.50.140">
    <property type="entry name" value="Nucleic acid-binding proteins"/>
    <property type="match status" value="2"/>
</dbReference>
<dbReference type="InterPro" id="IPR004659">
    <property type="entry name" value="RNase_E/G"/>
</dbReference>
<evidence type="ECO:0000313" key="8">
    <source>
        <dbReference type="EMBL" id="MBB5056168.1"/>
    </source>
</evidence>
<gene>
    <name evidence="8" type="ORF">HDF16_000837</name>
</gene>
<dbReference type="InterPro" id="IPR012340">
    <property type="entry name" value="NA-bd_OB-fold"/>
</dbReference>
<feature type="compositionally biased region" description="Basic and acidic residues" evidence="6">
    <location>
        <begin position="94"/>
        <end position="125"/>
    </location>
</feature>
<evidence type="ECO:0000256" key="3">
    <source>
        <dbReference type="ARBA" id="ARBA00022801"/>
    </source>
</evidence>
<feature type="region of interest" description="Disordered" evidence="6">
    <location>
        <begin position="408"/>
        <end position="477"/>
    </location>
</feature>
<feature type="region of interest" description="Disordered" evidence="6">
    <location>
        <begin position="81"/>
        <end position="394"/>
    </location>
</feature>
<protein>
    <submittedName>
        <fullName evidence="8">Ribonuclease G</fullName>
        <ecNumber evidence="8">3.1.26.-</ecNumber>
    </submittedName>
</protein>
<dbReference type="Proteomes" id="UP000540989">
    <property type="component" value="Unassembled WGS sequence"/>
</dbReference>
<comment type="cofactor">
    <cofactor evidence="1">
        <name>Mg(2+)</name>
        <dbReference type="ChEBI" id="CHEBI:18420"/>
    </cofactor>
</comment>
<evidence type="ECO:0000256" key="1">
    <source>
        <dbReference type="ARBA" id="ARBA00001946"/>
    </source>
</evidence>
<dbReference type="PANTHER" id="PTHR30001">
    <property type="entry name" value="RIBONUCLEASE"/>
    <property type="match status" value="1"/>
</dbReference>
<feature type="compositionally biased region" description="Basic and acidic residues" evidence="6">
    <location>
        <begin position="420"/>
        <end position="460"/>
    </location>
</feature>
<feature type="compositionally biased region" description="Basic and acidic residues" evidence="6">
    <location>
        <begin position="301"/>
        <end position="331"/>
    </location>
</feature>
<accession>A0A7W7ZA74</accession>
<keyword evidence="2" id="KW-0479">Metal-binding</keyword>
<name>A0A7W7ZA74_9BACT</name>
<reference evidence="8 9" key="1">
    <citation type="submission" date="2020-08" db="EMBL/GenBank/DDBJ databases">
        <title>Genomic Encyclopedia of Type Strains, Phase IV (KMG-V): Genome sequencing to study the core and pangenomes of soil and plant-associated prokaryotes.</title>
        <authorList>
            <person name="Whitman W."/>
        </authorList>
    </citation>
    <scope>NUCLEOTIDE SEQUENCE [LARGE SCALE GENOMIC DNA]</scope>
    <source>
        <strain evidence="8 9">M8UP14</strain>
    </source>
</reference>
<dbReference type="Gene3D" id="3.40.1260.20">
    <property type="entry name" value="Ribonuclease E, catalytic domain"/>
    <property type="match status" value="1"/>
</dbReference>
<evidence type="ECO:0000313" key="9">
    <source>
        <dbReference type="Proteomes" id="UP000540989"/>
    </source>
</evidence>
<dbReference type="GO" id="GO:0003723">
    <property type="term" value="F:RNA binding"/>
    <property type="evidence" value="ECO:0007669"/>
    <property type="project" value="UniProtKB-KW"/>
</dbReference>
<evidence type="ECO:0000256" key="6">
    <source>
        <dbReference type="SAM" id="MobiDB-lite"/>
    </source>
</evidence>
<dbReference type="EC" id="3.1.26.-" evidence="8"/>
<keyword evidence="9" id="KW-1185">Reference proteome</keyword>
<evidence type="ECO:0000256" key="4">
    <source>
        <dbReference type="ARBA" id="ARBA00022842"/>
    </source>
</evidence>
<dbReference type="GO" id="GO:0006364">
    <property type="term" value="P:rRNA processing"/>
    <property type="evidence" value="ECO:0007669"/>
    <property type="project" value="TreeGrafter"/>
</dbReference>
<dbReference type="Pfam" id="PF10150">
    <property type="entry name" value="RNase_E_G"/>
    <property type="match status" value="1"/>
</dbReference>
<feature type="compositionally biased region" description="Low complexity" evidence="6">
    <location>
        <begin position="380"/>
        <end position="390"/>
    </location>
</feature>
<dbReference type="NCBIfam" id="TIGR00757">
    <property type="entry name" value="RNaseEG"/>
    <property type="match status" value="1"/>
</dbReference>
<feature type="compositionally biased region" description="Polar residues" evidence="6">
    <location>
        <begin position="241"/>
        <end position="255"/>
    </location>
</feature>
<keyword evidence="3 8" id="KW-0378">Hydrolase</keyword>
<feature type="compositionally biased region" description="Basic residues" evidence="6">
    <location>
        <begin position="223"/>
        <end position="234"/>
    </location>
</feature>
<evidence type="ECO:0000256" key="2">
    <source>
        <dbReference type="ARBA" id="ARBA00022723"/>
    </source>
</evidence>
<proteinExistence type="predicted"/>
<feature type="domain" description="RNA-binding protein AU-1/Ribonuclease E/G" evidence="7">
    <location>
        <begin position="935"/>
        <end position="1205"/>
    </location>
</feature>
<sequence length="1299" mass="142383">MSKEIYISSTPHETRLAIVENDELAEIYYERENEYTLAGSIYNGRVTRVLPGMQSSFVDIGLERDAFLYITDFMEEAGDTADFESTHGGSGEARGPRSDSQRSDNRNGDRGDRGDRGNRNDRGERPAPVTIEATASAPSENSGEGRSEQNGRGDRNGRGRNRRGRGNRNGERSQSGDRPPVTSDRPLDEETPRIADEPAFIPASSVDVETVGEGAPGADGSRRWRGRRGRRRGRGNPGQPGETQGENTSADTNSEAAPFASDNANLVEYAVEENVPEIQAAPVQEIYTGEDEPARSAPPRDGQRREGGRGDRGGRGRNDRGGRGDRDDRAPRAPRGFAPSHSLYGVDAPSGGEEETSAPSEPIILPGESLGKYRRDSEGAPSAPASSAPANVVLAKPTTVVDDFVATSWDGGAVLPGETLSRRSRPDSGRDAGRDSGRDSRRDGRREGRSEHRQDNRQNFRNEQPAAPAAVPHVVHDAEGLSVVSPIEEQPEVAAVAHHEPESPFVETIPAALDPIVAVPEPGSPEPVEAVAVEPVAHVEAEYEPSEASASYRIDPAAPSEFRQSAPVVEEEVFEEEFLEEETEEVANAVEVADGHAPEEFPLSVDHSHPFNRLDENDAEVEPHAVDLNAVAERSETAAVAYEEPVSHLDTTGVPPPPPPFFAPTEVAATEITTIASTGEMHSESLAVAPVAEHAAEPTAPILHETSVVSTNGLQSFAPGTGTLEEELIDDEEHEATTLHAHYDEEFDDLEEETLEGAADLGTMLREMSIDQITRTGDGESEEDEDDDFEEEEAEGSAEFEDEGFTEGDKPTEQSAADAEFFANTFREPATETEGTASRTDSDRRPRREGGRDGRREGRSGSRDGRDRNRSRNTGGDGERPRFGSGGGGRSRQSMQATNLPAISDLLKPGQEILVQIAKEPIAKKGARITSHIALPGRFLVFMPTVNHTGVSRKIESDSERRRLKEILLSEKGDASGGFIVRTAASGASEDELRSDLRFLLNLWADIKQRSESSKSPALIYHDLNLVERILRDQVTDNFSAIWVDTESEYERVLRFLQRFQPQLIRRVKLYTKETPLFEQFGITEEINKALRSKVWLKSGGSIVINQTEALVAIDINTGKFVGKTARLEDTIVKTNLDAIPEIVRQIRLRDLGGIIIIDFIDMDERKNRNKVMAALEEELKSDRAPSKVLQFNDFGLVAITRKRVKQSLERTLSTTCGVCQGTGMTKSPITVCNDIYIEMRKMHKHLDRGDVMLRVHPEVVKQLKSGTAKWLQEMEEMVGKTILVKSDPSLHPEQFDIH</sequence>
<dbReference type="EMBL" id="JACHIP010000001">
    <property type="protein sequence ID" value="MBB5056168.1"/>
    <property type="molecule type" value="Genomic_DNA"/>
</dbReference>
<organism evidence="8 9">
    <name type="scientific">Granulicella aggregans</name>
    <dbReference type="NCBI Taxonomy" id="474949"/>
    <lineage>
        <taxon>Bacteria</taxon>
        <taxon>Pseudomonadati</taxon>
        <taxon>Acidobacteriota</taxon>
        <taxon>Terriglobia</taxon>
        <taxon>Terriglobales</taxon>
        <taxon>Acidobacteriaceae</taxon>
        <taxon>Granulicella</taxon>
    </lineage>
</organism>
<feature type="compositionally biased region" description="Basic and acidic residues" evidence="6">
    <location>
        <begin position="143"/>
        <end position="157"/>
    </location>
</feature>
<dbReference type="InterPro" id="IPR019307">
    <property type="entry name" value="RNA-bd_AU-1/RNase_E/G"/>
</dbReference>